<sequence length="381" mass="40323">MTDELTRLLKHSLEHLLAARRLNGILLLLPCLMACALILTGCGQPPVPPPVPPRPVKTVVASVEADAASLTLTGEIRAHDETALGFRLEGRVLTRSVDIGTRVHADSVLATLDAQTVQNQVVSARSEVSSARAAEQVAALNLRRMRALMPSGAIARAQLDSARSDWQSAHARLESSEAAYNTAQQSLSWTSLTAPTDGVVTRVSVSPGQVVSAGQTVMTIAAGDGRDVIIDVADPGRIPQGKDARFQVALLSDPGVTAVGRLRDISPQADPQTRTWRVRITLIAPPQPMVLGATVTVTLPDGGSPAIALPASALTWVAGQPAVFVLDPARERVYRRVVVLDRYSASTAFIRDGIPRGARVVTAGVSTLRNGERVAAEEENI</sequence>
<comment type="caution">
    <text evidence="5">The sequence shown here is derived from an EMBL/GenBank/DDBJ whole genome shotgun (WGS) entry which is preliminary data.</text>
</comment>
<dbReference type="Gene3D" id="1.10.287.470">
    <property type="entry name" value="Helix hairpin bin"/>
    <property type="match status" value="1"/>
</dbReference>
<organism evidence="5 6">
    <name type="scientific">Pantoea eucrina</name>
    <dbReference type="NCBI Taxonomy" id="472693"/>
    <lineage>
        <taxon>Bacteria</taxon>
        <taxon>Pseudomonadati</taxon>
        <taxon>Pseudomonadota</taxon>
        <taxon>Gammaproteobacteria</taxon>
        <taxon>Enterobacterales</taxon>
        <taxon>Erwiniaceae</taxon>
        <taxon>Pantoea</taxon>
    </lineage>
</organism>
<accession>A0ABU5LJ76</accession>
<dbReference type="Gene3D" id="2.40.50.100">
    <property type="match status" value="1"/>
</dbReference>
<dbReference type="Pfam" id="PF25917">
    <property type="entry name" value="BSH_RND"/>
    <property type="match status" value="1"/>
</dbReference>
<dbReference type="RefSeq" id="WP_322543885.1">
    <property type="nucleotide sequence ID" value="NZ_JAOBTT010000002.1"/>
</dbReference>
<evidence type="ECO:0000259" key="3">
    <source>
        <dbReference type="Pfam" id="PF25917"/>
    </source>
</evidence>
<comment type="similarity">
    <text evidence="1">Belongs to the membrane fusion protein (MFP) (TC 8.A.1) family.</text>
</comment>
<dbReference type="Gene3D" id="2.40.30.170">
    <property type="match status" value="1"/>
</dbReference>
<dbReference type="PANTHER" id="PTHR30469">
    <property type="entry name" value="MULTIDRUG RESISTANCE PROTEIN MDTA"/>
    <property type="match status" value="1"/>
</dbReference>
<dbReference type="InterPro" id="IPR058792">
    <property type="entry name" value="Beta-barrel_RND_2"/>
</dbReference>
<dbReference type="Gene3D" id="2.40.420.20">
    <property type="match status" value="1"/>
</dbReference>
<evidence type="ECO:0000313" key="6">
    <source>
        <dbReference type="Proteomes" id="UP001288620"/>
    </source>
</evidence>
<keyword evidence="2" id="KW-1133">Transmembrane helix</keyword>
<feature type="transmembrane region" description="Helical" evidence="2">
    <location>
        <begin position="21"/>
        <end position="39"/>
    </location>
</feature>
<gene>
    <name evidence="5" type="ORF">N4G40_17190</name>
</gene>
<dbReference type="Pfam" id="PF25954">
    <property type="entry name" value="Beta-barrel_RND_2"/>
    <property type="match status" value="1"/>
</dbReference>
<keyword evidence="6" id="KW-1185">Reference proteome</keyword>
<evidence type="ECO:0000259" key="4">
    <source>
        <dbReference type="Pfam" id="PF25954"/>
    </source>
</evidence>
<dbReference type="InterPro" id="IPR006143">
    <property type="entry name" value="RND_pump_MFP"/>
</dbReference>
<protein>
    <submittedName>
        <fullName evidence="5">Efflux RND transporter periplasmic adaptor subunit</fullName>
    </submittedName>
</protein>
<keyword evidence="2" id="KW-0812">Transmembrane</keyword>
<dbReference type="PANTHER" id="PTHR30469:SF38">
    <property type="entry name" value="HLYD FAMILY SECRETION PROTEIN"/>
    <property type="match status" value="1"/>
</dbReference>
<dbReference type="InterPro" id="IPR058625">
    <property type="entry name" value="MdtA-like_BSH"/>
</dbReference>
<proteinExistence type="inferred from homology"/>
<evidence type="ECO:0000256" key="1">
    <source>
        <dbReference type="ARBA" id="ARBA00009477"/>
    </source>
</evidence>
<feature type="domain" description="Multidrug resistance protein MdtA-like barrel-sandwich hybrid" evidence="3">
    <location>
        <begin position="87"/>
        <end position="219"/>
    </location>
</feature>
<evidence type="ECO:0000256" key="2">
    <source>
        <dbReference type="SAM" id="Phobius"/>
    </source>
</evidence>
<name>A0ABU5LJ76_9GAMM</name>
<feature type="domain" description="CusB-like beta-barrel" evidence="4">
    <location>
        <begin position="243"/>
        <end position="299"/>
    </location>
</feature>
<dbReference type="NCBIfam" id="TIGR01730">
    <property type="entry name" value="RND_mfp"/>
    <property type="match status" value="1"/>
</dbReference>
<keyword evidence="2" id="KW-0472">Membrane</keyword>
<dbReference type="EMBL" id="JAOBTT010000002">
    <property type="protein sequence ID" value="MDZ7279988.1"/>
    <property type="molecule type" value="Genomic_DNA"/>
</dbReference>
<reference evidence="6" key="1">
    <citation type="submission" date="2023-07" db="EMBL/GenBank/DDBJ databases">
        <title>Structural and functional analysis of rice phyllospheric bacteria for their antimicrobial properties and defense elicitation against blast disease.</title>
        <authorList>
            <person name="Sahu K.P."/>
            <person name="Asharani P."/>
            <person name="Kumar M."/>
            <person name="Reddy B."/>
            <person name="Kumar A."/>
        </authorList>
    </citation>
    <scope>NUCLEOTIDE SEQUENCE [LARGE SCALE GENOMIC DNA]</scope>
    <source>
        <strain evidence="6">OsEp_Plm_30P10</strain>
    </source>
</reference>
<evidence type="ECO:0000313" key="5">
    <source>
        <dbReference type="EMBL" id="MDZ7279988.1"/>
    </source>
</evidence>
<dbReference type="Proteomes" id="UP001288620">
    <property type="component" value="Unassembled WGS sequence"/>
</dbReference>
<dbReference type="SUPFAM" id="SSF111369">
    <property type="entry name" value="HlyD-like secretion proteins"/>
    <property type="match status" value="1"/>
</dbReference>